<dbReference type="PANTHER" id="PTHR33993">
    <property type="entry name" value="GLYOXALASE-RELATED"/>
    <property type="match status" value="1"/>
</dbReference>
<dbReference type="Gene3D" id="3.10.180.10">
    <property type="entry name" value="2,3-Dihydroxybiphenyl 1,2-Dioxygenase, domain 1"/>
    <property type="match status" value="1"/>
</dbReference>
<dbReference type="Pfam" id="PF00903">
    <property type="entry name" value="Glyoxalase"/>
    <property type="match status" value="1"/>
</dbReference>
<keyword evidence="3" id="KW-1185">Reference proteome</keyword>
<dbReference type="SUPFAM" id="SSF54593">
    <property type="entry name" value="Glyoxalase/Bleomycin resistance protein/Dihydroxybiphenyl dioxygenase"/>
    <property type="match status" value="1"/>
</dbReference>
<accession>A0A934R6C1</accession>
<feature type="domain" description="VOC" evidence="1">
    <location>
        <begin position="8"/>
        <end position="124"/>
    </location>
</feature>
<proteinExistence type="predicted"/>
<dbReference type="PANTHER" id="PTHR33993:SF2">
    <property type="entry name" value="VOC DOMAIN-CONTAINING PROTEIN"/>
    <property type="match status" value="1"/>
</dbReference>
<dbReference type="InterPro" id="IPR052164">
    <property type="entry name" value="Anthracycline_SecMetBiosynth"/>
</dbReference>
<dbReference type="EMBL" id="JAENIK010000011">
    <property type="protein sequence ID" value="MBK1817051.1"/>
    <property type="molecule type" value="Genomic_DNA"/>
</dbReference>
<dbReference type="RefSeq" id="WP_200351972.1">
    <property type="nucleotide sequence ID" value="NZ_BAABHZ010000006.1"/>
</dbReference>
<name>A0A934R6C1_9BACT</name>
<dbReference type="AlphaFoldDB" id="A0A934R6C1"/>
<gene>
    <name evidence="2" type="ORF">JIN84_15610</name>
</gene>
<dbReference type="InterPro" id="IPR029068">
    <property type="entry name" value="Glyas_Bleomycin-R_OHBP_Dase"/>
</dbReference>
<dbReference type="InterPro" id="IPR004360">
    <property type="entry name" value="Glyas_Fos-R_dOase_dom"/>
</dbReference>
<comment type="caution">
    <text evidence="2">The sequence shown here is derived from an EMBL/GenBank/DDBJ whole genome shotgun (WGS) entry which is preliminary data.</text>
</comment>
<evidence type="ECO:0000313" key="3">
    <source>
        <dbReference type="Proteomes" id="UP000600139"/>
    </source>
</evidence>
<evidence type="ECO:0000313" key="2">
    <source>
        <dbReference type="EMBL" id="MBK1817051.1"/>
    </source>
</evidence>
<sequence length="133" mass="14206">MPDIGIKELAFVGYAVNDIAESRVFYRETLGLKEGMVFEHEGEVGWVEFTIPGGQTIAITKASEQWQPSAHGGGVCLEVADLDAAVSALEAAGAKFALPIQDYPVCRLALVSDPSGNTIALHQKKANHPECSH</sequence>
<organism evidence="2 3">
    <name type="scientific">Luteolibacter yonseiensis</name>
    <dbReference type="NCBI Taxonomy" id="1144680"/>
    <lineage>
        <taxon>Bacteria</taxon>
        <taxon>Pseudomonadati</taxon>
        <taxon>Verrucomicrobiota</taxon>
        <taxon>Verrucomicrobiia</taxon>
        <taxon>Verrucomicrobiales</taxon>
        <taxon>Verrucomicrobiaceae</taxon>
        <taxon>Luteolibacter</taxon>
    </lineage>
</organism>
<dbReference type="Proteomes" id="UP000600139">
    <property type="component" value="Unassembled WGS sequence"/>
</dbReference>
<dbReference type="PROSITE" id="PS51819">
    <property type="entry name" value="VOC"/>
    <property type="match status" value="1"/>
</dbReference>
<reference evidence="2" key="1">
    <citation type="submission" date="2021-01" db="EMBL/GenBank/DDBJ databases">
        <title>Modified the classification status of verrucomicrobia.</title>
        <authorList>
            <person name="Feng X."/>
        </authorList>
    </citation>
    <scope>NUCLEOTIDE SEQUENCE</scope>
    <source>
        <strain evidence="2">JCM 18052</strain>
    </source>
</reference>
<evidence type="ECO:0000259" key="1">
    <source>
        <dbReference type="PROSITE" id="PS51819"/>
    </source>
</evidence>
<dbReference type="InterPro" id="IPR037523">
    <property type="entry name" value="VOC_core"/>
</dbReference>
<protein>
    <submittedName>
        <fullName evidence="2">VOC family protein</fullName>
    </submittedName>
</protein>